<gene>
    <name evidence="2" type="primary">rhcgl2</name>
    <name evidence="2" type="ORF">CM83_69519</name>
    <name evidence="3" type="ORF">g.17158</name>
</gene>
<dbReference type="EMBL" id="GBHO01009953">
    <property type="protein sequence ID" value="JAG33651.1"/>
    <property type="molecule type" value="Transcribed_RNA"/>
</dbReference>
<reference evidence="2" key="2">
    <citation type="submission" date="2014-07" db="EMBL/GenBank/DDBJ databases">
        <authorList>
            <person name="Hull J."/>
        </authorList>
    </citation>
    <scope>NUCLEOTIDE SEQUENCE</scope>
</reference>
<reference evidence="3" key="3">
    <citation type="journal article" date="2016" name="Gigascience">
        <title>De novo construction of an expanded transcriptome assembly for the western tarnished plant bug, Lygus hesperus.</title>
        <authorList>
            <person name="Tassone E.E."/>
            <person name="Geib S.M."/>
            <person name="Hall B."/>
            <person name="Fabrick J.A."/>
            <person name="Brent C.S."/>
            <person name="Hull J.J."/>
        </authorList>
    </citation>
    <scope>NUCLEOTIDE SEQUENCE</scope>
</reference>
<dbReference type="AlphaFoldDB" id="A0A0A9YPV6"/>
<sequence length="123" mass="13012">MSSKPPLPLHETARKPLCLSSYGNETNANKNISPTSTLTKMGKHNVALSPSKLSNIKGAMNASGSTRELLKKIGIKNSHYSATAALKMAAAVQLKPLMSNKNRNIGNANTNSNSESPMSSICT</sequence>
<proteinExistence type="predicted"/>
<dbReference type="EMBL" id="GDHC01010803">
    <property type="protein sequence ID" value="JAQ07826.1"/>
    <property type="molecule type" value="Transcribed_RNA"/>
</dbReference>
<name>A0A0A9YPV6_LYGHE</name>
<organism evidence="2">
    <name type="scientific">Lygus hesperus</name>
    <name type="common">Western plant bug</name>
    <dbReference type="NCBI Taxonomy" id="30085"/>
    <lineage>
        <taxon>Eukaryota</taxon>
        <taxon>Metazoa</taxon>
        <taxon>Ecdysozoa</taxon>
        <taxon>Arthropoda</taxon>
        <taxon>Hexapoda</taxon>
        <taxon>Insecta</taxon>
        <taxon>Pterygota</taxon>
        <taxon>Neoptera</taxon>
        <taxon>Paraneoptera</taxon>
        <taxon>Hemiptera</taxon>
        <taxon>Heteroptera</taxon>
        <taxon>Panheteroptera</taxon>
        <taxon>Cimicomorpha</taxon>
        <taxon>Miridae</taxon>
        <taxon>Mirini</taxon>
        <taxon>Lygus</taxon>
    </lineage>
</organism>
<reference evidence="2" key="1">
    <citation type="journal article" date="2014" name="PLoS ONE">
        <title>Transcriptome-Based Identification of ABC Transporters in the Western Tarnished Plant Bug Lygus hesperus.</title>
        <authorList>
            <person name="Hull J.J."/>
            <person name="Chaney K."/>
            <person name="Geib S.M."/>
            <person name="Fabrick J.A."/>
            <person name="Brent C.S."/>
            <person name="Walsh D."/>
            <person name="Lavine L.C."/>
        </authorList>
    </citation>
    <scope>NUCLEOTIDE SEQUENCE</scope>
</reference>
<evidence type="ECO:0000313" key="2">
    <source>
        <dbReference type="EMBL" id="JAG33651.1"/>
    </source>
</evidence>
<feature type="region of interest" description="Disordered" evidence="1">
    <location>
        <begin position="100"/>
        <end position="123"/>
    </location>
</feature>
<accession>A0A0A9YPV6</accession>
<protein>
    <submittedName>
        <fullName evidence="2">Ammonium transporter Rh type C-like 2</fullName>
    </submittedName>
</protein>
<evidence type="ECO:0000313" key="3">
    <source>
        <dbReference type="EMBL" id="JAQ07826.1"/>
    </source>
</evidence>
<evidence type="ECO:0000256" key="1">
    <source>
        <dbReference type="SAM" id="MobiDB-lite"/>
    </source>
</evidence>